<proteinExistence type="predicted"/>
<dbReference type="EMBL" id="JAYMYS010000008">
    <property type="protein sequence ID" value="KAK7385723.1"/>
    <property type="molecule type" value="Genomic_DNA"/>
</dbReference>
<accession>A0AAN9X7C0</accession>
<protein>
    <submittedName>
        <fullName evidence="1">Uncharacterized protein</fullName>
    </submittedName>
</protein>
<evidence type="ECO:0000313" key="1">
    <source>
        <dbReference type="EMBL" id="KAK7385723.1"/>
    </source>
</evidence>
<comment type="caution">
    <text evidence="1">The sequence shown here is derived from an EMBL/GenBank/DDBJ whole genome shotgun (WGS) entry which is preliminary data.</text>
</comment>
<evidence type="ECO:0000313" key="2">
    <source>
        <dbReference type="Proteomes" id="UP001386955"/>
    </source>
</evidence>
<reference evidence="1 2" key="1">
    <citation type="submission" date="2024-01" db="EMBL/GenBank/DDBJ databases">
        <title>The genomes of 5 underutilized Papilionoideae crops provide insights into root nodulation and disease resistanc.</title>
        <authorList>
            <person name="Jiang F."/>
        </authorList>
    </citation>
    <scope>NUCLEOTIDE SEQUENCE [LARGE SCALE GENOMIC DNA]</scope>
    <source>
        <strain evidence="1">DUOXIRENSHENG_FW03</strain>
        <tissue evidence="1">Leaves</tissue>
    </source>
</reference>
<gene>
    <name evidence="1" type="ORF">VNO78_31539</name>
</gene>
<sequence length="75" mass="8806">MTLKSEPTYFVDDTSARQNNVRTRRIRNGQYPPNVTQSTLLWLISVITTEWILVPSQTTIRIFKYSPEGRTQINY</sequence>
<dbReference type="AlphaFoldDB" id="A0AAN9X7C0"/>
<name>A0AAN9X7C0_PSOTE</name>
<dbReference type="Proteomes" id="UP001386955">
    <property type="component" value="Unassembled WGS sequence"/>
</dbReference>
<keyword evidence="2" id="KW-1185">Reference proteome</keyword>
<organism evidence="1 2">
    <name type="scientific">Psophocarpus tetragonolobus</name>
    <name type="common">Winged bean</name>
    <name type="synonym">Dolichos tetragonolobus</name>
    <dbReference type="NCBI Taxonomy" id="3891"/>
    <lineage>
        <taxon>Eukaryota</taxon>
        <taxon>Viridiplantae</taxon>
        <taxon>Streptophyta</taxon>
        <taxon>Embryophyta</taxon>
        <taxon>Tracheophyta</taxon>
        <taxon>Spermatophyta</taxon>
        <taxon>Magnoliopsida</taxon>
        <taxon>eudicotyledons</taxon>
        <taxon>Gunneridae</taxon>
        <taxon>Pentapetalae</taxon>
        <taxon>rosids</taxon>
        <taxon>fabids</taxon>
        <taxon>Fabales</taxon>
        <taxon>Fabaceae</taxon>
        <taxon>Papilionoideae</taxon>
        <taxon>50 kb inversion clade</taxon>
        <taxon>NPAAA clade</taxon>
        <taxon>indigoferoid/millettioid clade</taxon>
        <taxon>Phaseoleae</taxon>
        <taxon>Psophocarpus</taxon>
    </lineage>
</organism>